<dbReference type="EMBL" id="FRCP01000026">
    <property type="protein sequence ID" value="SHN00302.1"/>
    <property type="molecule type" value="Genomic_DNA"/>
</dbReference>
<dbReference type="STRING" id="1120996.SAMN02746066_04319"/>
<proteinExistence type="predicted"/>
<evidence type="ECO:0000313" key="1">
    <source>
        <dbReference type="EMBL" id="SHN00302.1"/>
    </source>
</evidence>
<sequence>MYVTDSIRQVSMIFDSDWSESIEMVFEGVLKLNLCPSQDNYCSDIAIATMEKEDEIVKFYTDEKESIQEYDGTWIESLGLRWRFI</sequence>
<organism evidence="1 2">
    <name type="scientific">Anaerosporobacter mobilis DSM 15930</name>
    <dbReference type="NCBI Taxonomy" id="1120996"/>
    <lineage>
        <taxon>Bacteria</taxon>
        <taxon>Bacillati</taxon>
        <taxon>Bacillota</taxon>
        <taxon>Clostridia</taxon>
        <taxon>Lachnospirales</taxon>
        <taxon>Lachnospiraceae</taxon>
        <taxon>Anaerosporobacter</taxon>
    </lineage>
</organism>
<gene>
    <name evidence="1" type="ORF">SAMN02746066_04319</name>
</gene>
<evidence type="ECO:0000313" key="2">
    <source>
        <dbReference type="Proteomes" id="UP000184038"/>
    </source>
</evidence>
<name>A0A1M7N9I6_9FIRM</name>
<accession>A0A1M7N9I6</accession>
<dbReference type="Proteomes" id="UP000184038">
    <property type="component" value="Unassembled WGS sequence"/>
</dbReference>
<reference evidence="1 2" key="1">
    <citation type="submission" date="2016-11" db="EMBL/GenBank/DDBJ databases">
        <authorList>
            <person name="Jaros S."/>
            <person name="Januszkiewicz K."/>
            <person name="Wedrychowicz H."/>
        </authorList>
    </citation>
    <scope>NUCLEOTIDE SEQUENCE [LARGE SCALE GENOMIC DNA]</scope>
    <source>
        <strain evidence="1 2">DSM 15930</strain>
    </source>
</reference>
<protein>
    <submittedName>
        <fullName evidence="1">Uncharacterized protein</fullName>
    </submittedName>
</protein>
<keyword evidence="2" id="KW-1185">Reference proteome</keyword>
<dbReference type="AlphaFoldDB" id="A0A1M7N9I6"/>